<dbReference type="AlphaFoldDB" id="A0A5C5A7D1"/>
<proteinExistence type="predicted"/>
<dbReference type="EMBL" id="VEPV01000003">
    <property type="protein sequence ID" value="TNP15626.1"/>
    <property type="molecule type" value="Genomic_DNA"/>
</dbReference>
<feature type="transmembrane region" description="Helical" evidence="1">
    <location>
        <begin position="7"/>
        <end position="30"/>
    </location>
</feature>
<comment type="caution">
    <text evidence="2">The sequence shown here is derived from an EMBL/GenBank/DDBJ whole genome shotgun (WGS) entry which is preliminary data.</text>
</comment>
<keyword evidence="1" id="KW-0812">Transmembrane</keyword>
<dbReference type="Proteomes" id="UP000312495">
    <property type="component" value="Unassembled WGS sequence"/>
</dbReference>
<sequence length="76" mass="9152">MKNSSIYFLNIFLKIYLAIINICLVNNLRFNMYFEYNISFLYSNIIQITITLTFLSQRNLKNYITPLKIIQKKHPI</sequence>
<evidence type="ECO:0000256" key="1">
    <source>
        <dbReference type="SAM" id="Phobius"/>
    </source>
</evidence>
<reference evidence="2 3" key="1">
    <citation type="submission" date="2019-06" db="EMBL/GenBank/DDBJ databases">
        <title>Biocontrol Bacillus strains from Vietnam.</title>
        <authorList>
            <person name="Borriss R."/>
            <person name="Lasch P."/>
            <person name="Thanh Tam L.T."/>
            <person name="Luong P.T."/>
            <person name="Phuong Thao L.T."/>
            <person name="Kim Chung L.T."/>
        </authorList>
    </citation>
    <scope>NUCLEOTIDE SEQUENCE [LARGE SCALE GENOMIC DNA]</scope>
    <source>
        <strain evidence="2 3">SN1</strain>
    </source>
</reference>
<keyword evidence="1" id="KW-0472">Membrane</keyword>
<protein>
    <submittedName>
        <fullName evidence="2">Uncharacterized protein</fullName>
    </submittedName>
</protein>
<name>A0A5C5A7D1_9BACI</name>
<evidence type="ECO:0000313" key="2">
    <source>
        <dbReference type="EMBL" id="TNP15626.1"/>
    </source>
</evidence>
<keyword evidence="1" id="KW-1133">Transmembrane helix</keyword>
<feature type="transmembrane region" description="Helical" evidence="1">
    <location>
        <begin position="36"/>
        <end position="55"/>
    </location>
</feature>
<evidence type="ECO:0000313" key="3">
    <source>
        <dbReference type="Proteomes" id="UP000312495"/>
    </source>
</evidence>
<organism evidence="2 3">
    <name type="scientific">Bacillus tropicus</name>
    <dbReference type="NCBI Taxonomy" id="2026188"/>
    <lineage>
        <taxon>Bacteria</taxon>
        <taxon>Bacillati</taxon>
        <taxon>Bacillota</taxon>
        <taxon>Bacilli</taxon>
        <taxon>Bacillales</taxon>
        <taxon>Bacillaceae</taxon>
        <taxon>Bacillus</taxon>
        <taxon>Bacillus cereus group</taxon>
    </lineage>
</organism>
<accession>A0A5C5A7D1</accession>
<gene>
    <name evidence="2" type="ORF">FHY71_12585</name>
</gene>